<sequence length="63" mass="7459">MSQPPTINDFKPIYNLIKLELENYEENELVLNTIHDLKYFFKILIIVLAVVLQNKKTLELVLK</sequence>
<keyword evidence="2" id="KW-1185">Reference proteome</keyword>
<proteinExistence type="predicted"/>
<comment type="caution">
    <text evidence="1">The sequence shown here is derived from an EMBL/GenBank/DDBJ whole genome shotgun (WGS) entry which is preliminary data.</text>
</comment>
<accession>A0ACA9QJF0</accession>
<name>A0ACA9QJF0_9GLOM</name>
<organism evidence="1 2">
    <name type="scientific">Racocetra persica</name>
    <dbReference type="NCBI Taxonomy" id="160502"/>
    <lineage>
        <taxon>Eukaryota</taxon>
        <taxon>Fungi</taxon>
        <taxon>Fungi incertae sedis</taxon>
        <taxon>Mucoromycota</taxon>
        <taxon>Glomeromycotina</taxon>
        <taxon>Glomeromycetes</taxon>
        <taxon>Diversisporales</taxon>
        <taxon>Gigasporaceae</taxon>
        <taxon>Racocetra</taxon>
    </lineage>
</organism>
<reference evidence="1" key="1">
    <citation type="submission" date="2021-06" db="EMBL/GenBank/DDBJ databases">
        <authorList>
            <person name="Kallberg Y."/>
            <person name="Tangrot J."/>
            <person name="Rosling A."/>
        </authorList>
    </citation>
    <scope>NUCLEOTIDE SEQUENCE</scope>
    <source>
        <strain evidence="1">MA461A</strain>
    </source>
</reference>
<evidence type="ECO:0000313" key="1">
    <source>
        <dbReference type="EMBL" id="CAG8746838.1"/>
    </source>
</evidence>
<dbReference type="Proteomes" id="UP000789920">
    <property type="component" value="Unassembled WGS sequence"/>
</dbReference>
<protein>
    <submittedName>
        <fullName evidence="1">15744_t:CDS:1</fullName>
    </submittedName>
</protein>
<evidence type="ECO:0000313" key="2">
    <source>
        <dbReference type="Proteomes" id="UP000789920"/>
    </source>
</evidence>
<gene>
    <name evidence="1" type="ORF">RPERSI_LOCUS13753</name>
</gene>
<feature type="non-terminal residue" evidence="1">
    <location>
        <position position="63"/>
    </location>
</feature>
<dbReference type="EMBL" id="CAJVQC010030852">
    <property type="protein sequence ID" value="CAG8746838.1"/>
    <property type="molecule type" value="Genomic_DNA"/>
</dbReference>